<dbReference type="AlphaFoldDB" id="A0ABD3PTM6"/>
<sequence length="244" mass="26593">MFTYLGLLILFYLKPSCALSTPENMRRILVTGANSGIGLALTKQLIADHGCYVYLGSRNAERGMKAVEEVKATAGESVELLNIDVGNDQSVKAAASELSKRLGDDKLYAIVNNAGTGVSHNTKPNEIMNTNTRGPKRVVDNFLPLLQSTGRIVNVGSGGGPGHVNRIKTEDPNWKRFLFPMTNDEIEKEIKIIEANDDSSIAYRGSKALLACYTMALAEENPNLMVTIITPGTCGLHHRVRIFE</sequence>
<keyword evidence="3" id="KW-0560">Oxidoreductase</keyword>
<keyword evidence="2" id="KW-0521">NADP</keyword>
<dbReference type="Gene3D" id="3.40.50.720">
    <property type="entry name" value="NAD(P)-binding Rossmann-like Domain"/>
    <property type="match status" value="1"/>
</dbReference>
<evidence type="ECO:0000313" key="6">
    <source>
        <dbReference type="EMBL" id="KAL3790726.1"/>
    </source>
</evidence>
<evidence type="ECO:0000256" key="4">
    <source>
        <dbReference type="RuleBase" id="RU000363"/>
    </source>
</evidence>
<protein>
    <submittedName>
        <fullName evidence="6">Uncharacterized protein</fullName>
    </submittedName>
</protein>
<organism evidence="6 7">
    <name type="scientific">Cyclotella atomus</name>
    <dbReference type="NCBI Taxonomy" id="382360"/>
    <lineage>
        <taxon>Eukaryota</taxon>
        <taxon>Sar</taxon>
        <taxon>Stramenopiles</taxon>
        <taxon>Ochrophyta</taxon>
        <taxon>Bacillariophyta</taxon>
        <taxon>Coscinodiscophyceae</taxon>
        <taxon>Thalassiosirophycidae</taxon>
        <taxon>Stephanodiscales</taxon>
        <taxon>Stephanodiscaceae</taxon>
        <taxon>Cyclotella</taxon>
    </lineage>
</organism>
<dbReference type="EMBL" id="JALLPJ020000487">
    <property type="protein sequence ID" value="KAL3790726.1"/>
    <property type="molecule type" value="Genomic_DNA"/>
</dbReference>
<reference evidence="6 7" key="1">
    <citation type="submission" date="2024-10" db="EMBL/GenBank/DDBJ databases">
        <title>Updated reference genomes for cyclostephanoid diatoms.</title>
        <authorList>
            <person name="Roberts W.R."/>
            <person name="Alverson A.J."/>
        </authorList>
    </citation>
    <scope>NUCLEOTIDE SEQUENCE [LARGE SCALE GENOMIC DNA]</scope>
    <source>
        <strain evidence="6 7">AJA010-31</strain>
    </source>
</reference>
<keyword evidence="7" id="KW-1185">Reference proteome</keyword>
<feature type="signal peptide" evidence="5">
    <location>
        <begin position="1"/>
        <end position="18"/>
    </location>
</feature>
<name>A0ABD3PTM6_9STRA</name>
<evidence type="ECO:0000256" key="1">
    <source>
        <dbReference type="ARBA" id="ARBA00006484"/>
    </source>
</evidence>
<dbReference type="Proteomes" id="UP001530400">
    <property type="component" value="Unassembled WGS sequence"/>
</dbReference>
<dbReference type="PRINTS" id="PR00081">
    <property type="entry name" value="GDHRDH"/>
</dbReference>
<feature type="chain" id="PRO_5044764123" evidence="5">
    <location>
        <begin position="19"/>
        <end position="244"/>
    </location>
</feature>
<evidence type="ECO:0000313" key="7">
    <source>
        <dbReference type="Proteomes" id="UP001530400"/>
    </source>
</evidence>
<dbReference type="PRINTS" id="PR00080">
    <property type="entry name" value="SDRFAMILY"/>
</dbReference>
<keyword evidence="5" id="KW-0732">Signal</keyword>
<dbReference type="InterPro" id="IPR036291">
    <property type="entry name" value="NAD(P)-bd_dom_sf"/>
</dbReference>
<evidence type="ECO:0000256" key="3">
    <source>
        <dbReference type="ARBA" id="ARBA00023002"/>
    </source>
</evidence>
<gene>
    <name evidence="6" type="ORF">ACHAWO_013545</name>
</gene>
<evidence type="ECO:0000256" key="5">
    <source>
        <dbReference type="SAM" id="SignalP"/>
    </source>
</evidence>
<dbReference type="SUPFAM" id="SSF51735">
    <property type="entry name" value="NAD(P)-binding Rossmann-fold domains"/>
    <property type="match status" value="1"/>
</dbReference>
<comment type="caution">
    <text evidence="6">The sequence shown here is derived from an EMBL/GenBank/DDBJ whole genome shotgun (WGS) entry which is preliminary data.</text>
</comment>
<accession>A0ABD3PTM6</accession>
<evidence type="ECO:0000256" key="2">
    <source>
        <dbReference type="ARBA" id="ARBA00022857"/>
    </source>
</evidence>
<proteinExistence type="inferred from homology"/>
<dbReference type="PANTHER" id="PTHR43490">
    <property type="entry name" value="(+)-NEOMENTHOL DEHYDROGENASE"/>
    <property type="match status" value="1"/>
</dbReference>
<dbReference type="Pfam" id="PF00106">
    <property type="entry name" value="adh_short"/>
    <property type="match status" value="1"/>
</dbReference>
<dbReference type="PANTHER" id="PTHR43490:SF99">
    <property type="entry name" value="SHORT-CHAIN DEHYDROGENASE_REDUCTASE"/>
    <property type="match status" value="1"/>
</dbReference>
<dbReference type="GO" id="GO:0016491">
    <property type="term" value="F:oxidoreductase activity"/>
    <property type="evidence" value="ECO:0007669"/>
    <property type="project" value="UniProtKB-KW"/>
</dbReference>
<comment type="similarity">
    <text evidence="1 4">Belongs to the short-chain dehydrogenases/reductases (SDR) family.</text>
</comment>
<dbReference type="InterPro" id="IPR002347">
    <property type="entry name" value="SDR_fam"/>
</dbReference>